<dbReference type="Pfam" id="PF07624">
    <property type="entry name" value="PSD2"/>
    <property type="match status" value="1"/>
</dbReference>
<evidence type="ECO:0008006" key="11">
    <source>
        <dbReference type="Google" id="ProtNLM"/>
    </source>
</evidence>
<proteinExistence type="predicted"/>
<protein>
    <recommendedName>
        <fullName evidence="11">Cytochrome c domain-containing protein</fullName>
    </recommendedName>
</protein>
<feature type="domain" description="DUF1588" evidence="5">
    <location>
        <begin position="659"/>
        <end position="758"/>
    </location>
</feature>
<dbReference type="EMBL" id="CP036272">
    <property type="protein sequence ID" value="QDT61299.1"/>
    <property type="molecule type" value="Genomic_DNA"/>
</dbReference>
<dbReference type="InterPro" id="IPR011478">
    <property type="entry name" value="DUF1585"/>
</dbReference>
<dbReference type="InterPro" id="IPR009056">
    <property type="entry name" value="Cyt_c-like_dom"/>
</dbReference>
<feature type="domain" description="DUF1592" evidence="6">
    <location>
        <begin position="513"/>
        <end position="639"/>
    </location>
</feature>
<dbReference type="Pfam" id="PF07626">
    <property type="entry name" value="PSD3"/>
    <property type="match status" value="1"/>
</dbReference>
<evidence type="ECO:0000256" key="1">
    <source>
        <dbReference type="ARBA" id="ARBA00022723"/>
    </source>
</evidence>
<dbReference type="Pfam" id="PF07637">
    <property type="entry name" value="PSD5"/>
    <property type="match status" value="1"/>
</dbReference>
<dbReference type="Pfam" id="PF07627">
    <property type="entry name" value="PSCyt3"/>
    <property type="match status" value="1"/>
</dbReference>
<dbReference type="InterPro" id="IPR013043">
    <property type="entry name" value="DUF1595"/>
</dbReference>
<evidence type="ECO:0000259" key="3">
    <source>
        <dbReference type="Pfam" id="PF07624"/>
    </source>
</evidence>
<organism evidence="9 10">
    <name type="scientific">Stieleria bergensis</name>
    <dbReference type="NCBI Taxonomy" id="2528025"/>
    <lineage>
        <taxon>Bacteria</taxon>
        <taxon>Pseudomonadati</taxon>
        <taxon>Planctomycetota</taxon>
        <taxon>Planctomycetia</taxon>
        <taxon>Pirellulales</taxon>
        <taxon>Pirellulaceae</taxon>
        <taxon>Stieleria</taxon>
    </lineage>
</organism>
<dbReference type="GO" id="GO:0020037">
    <property type="term" value="F:heme binding"/>
    <property type="evidence" value="ECO:0007669"/>
    <property type="project" value="InterPro"/>
</dbReference>
<evidence type="ECO:0000313" key="10">
    <source>
        <dbReference type="Proteomes" id="UP000315003"/>
    </source>
</evidence>
<accession>A0A517SYS3</accession>
<feature type="domain" description="Cytochrome c" evidence="8">
    <location>
        <begin position="76"/>
        <end position="143"/>
    </location>
</feature>
<dbReference type="InterPro" id="IPR013042">
    <property type="entry name" value="DUF1592"/>
</dbReference>
<feature type="domain" description="DUF1585" evidence="3">
    <location>
        <begin position="771"/>
        <end position="845"/>
    </location>
</feature>
<gene>
    <name evidence="9" type="ORF">SV7mr_38340</name>
</gene>
<evidence type="ECO:0000259" key="6">
    <source>
        <dbReference type="Pfam" id="PF07631"/>
    </source>
</evidence>
<dbReference type="GO" id="GO:0046872">
    <property type="term" value="F:metal ion binding"/>
    <property type="evidence" value="ECO:0007669"/>
    <property type="project" value="UniProtKB-KW"/>
</dbReference>
<evidence type="ECO:0000259" key="4">
    <source>
        <dbReference type="Pfam" id="PF07626"/>
    </source>
</evidence>
<dbReference type="Proteomes" id="UP000315003">
    <property type="component" value="Chromosome"/>
</dbReference>
<keyword evidence="10" id="KW-1185">Reference proteome</keyword>
<evidence type="ECO:0000259" key="7">
    <source>
        <dbReference type="Pfam" id="PF07637"/>
    </source>
</evidence>
<name>A0A517SYS3_9BACT</name>
<dbReference type="Pfam" id="PF07631">
    <property type="entry name" value="PSD4"/>
    <property type="match status" value="1"/>
</dbReference>
<evidence type="ECO:0000259" key="8">
    <source>
        <dbReference type="Pfam" id="PF13442"/>
    </source>
</evidence>
<dbReference type="GO" id="GO:0009055">
    <property type="term" value="F:electron transfer activity"/>
    <property type="evidence" value="ECO:0007669"/>
    <property type="project" value="InterPro"/>
</dbReference>
<dbReference type="OrthoDB" id="175242at2"/>
<dbReference type="RefSeq" id="WP_145275256.1">
    <property type="nucleotide sequence ID" value="NZ_CP036272.1"/>
</dbReference>
<dbReference type="AlphaFoldDB" id="A0A517SYS3"/>
<dbReference type="Pfam" id="PF13442">
    <property type="entry name" value="Cytochrome_CBB3"/>
    <property type="match status" value="1"/>
</dbReference>
<sequence length="853" mass="94039">MTQTRVHVIAAARFLVKMPARSGQSSNARNETSCLARMVFALVAAVGCGALSTAGAEDTPQQAARQQENLQAWKANGLPLMQAFCVDCHNADNAEAGLDLTPYETLSDLTAAEIRRVTEMVQFGAMPPVDAEQLEIEDRKQLVQALESTLYSASCDLTPKAGKVTVRRLNRSEYNNTVRDLFGLDLRPAETFPSDEVGAGFDNNGDVLSLSPMLVEKYMTAAEDVSQKVIIDPRELPRLDLSVAPDRIPVFGDYKIGSFNGRFLTEEAFAFFDVDAPYAGRYTFSVRGGTSEDSQDPVRVAICNADGKVIGVDSLKYFGGGGGSDSMREDVQLEKGKQRLLLIPVFDERELKVNETVLDVAKSLDAKRASEMLKALETPQKPSGRFDRGEFPFMFRSFQVNGPHSFPTEAYPPKQFALVRRVPPRRGSSYRDVAKVSAENLKPVMRFMFRGPVSDDEVMPYAQLVEAMTKRGESYHRSMQIALSALMVSPRFLFRVETAENDVQPDEAGDLPLTQHQLASRLSYFLWSSTPDENLLNRARDGKLSGDEVTRQVARMITDAKADSLGADFAAQWLGLRNLETHEADAAKFPEFSGPLKQAMNQETQRLFLHLLRENRPLSELLSADYTFVNPVLAKFYGIEKQLQGDSEFVKVSLTDTPRRGLLSHASVLTVTSMPTRTSPVLRGKWILESVLGIKAPEPPAGVPELEESKTAGENATLREQLELHRESSTCASCHKVMDQLGFGLDDFDAIGRYRTKDQGQPIDASGALPDGRAFNGGAELSRVLSQTEGEALARTMIKHMLTFAIGRELTPDDRCEVDAMVDSTRDGGFKVADIVQAVVASRPFQFQSTDLP</sequence>
<feature type="domain" description="DUF1587" evidence="4">
    <location>
        <begin position="167"/>
        <end position="230"/>
    </location>
</feature>
<evidence type="ECO:0000259" key="5">
    <source>
        <dbReference type="Pfam" id="PF07627"/>
    </source>
</evidence>
<evidence type="ECO:0000313" key="9">
    <source>
        <dbReference type="EMBL" id="QDT61299.1"/>
    </source>
</evidence>
<keyword evidence="2" id="KW-0408">Iron</keyword>
<dbReference type="InterPro" id="IPR013039">
    <property type="entry name" value="DUF1588"/>
</dbReference>
<keyword evidence="1" id="KW-0479">Metal-binding</keyword>
<evidence type="ECO:0000256" key="2">
    <source>
        <dbReference type="ARBA" id="ARBA00023004"/>
    </source>
</evidence>
<dbReference type="InterPro" id="IPR013036">
    <property type="entry name" value="DUF1587"/>
</dbReference>
<feature type="domain" description="DUF1595" evidence="7">
    <location>
        <begin position="439"/>
        <end position="497"/>
    </location>
</feature>
<reference evidence="9 10" key="1">
    <citation type="submission" date="2019-02" db="EMBL/GenBank/DDBJ databases">
        <title>Deep-cultivation of Planctomycetes and their phenomic and genomic characterization uncovers novel biology.</title>
        <authorList>
            <person name="Wiegand S."/>
            <person name="Jogler M."/>
            <person name="Boedeker C."/>
            <person name="Pinto D."/>
            <person name="Vollmers J."/>
            <person name="Rivas-Marin E."/>
            <person name="Kohn T."/>
            <person name="Peeters S.H."/>
            <person name="Heuer A."/>
            <person name="Rast P."/>
            <person name="Oberbeckmann S."/>
            <person name="Bunk B."/>
            <person name="Jeske O."/>
            <person name="Meyerdierks A."/>
            <person name="Storesund J.E."/>
            <person name="Kallscheuer N."/>
            <person name="Luecker S."/>
            <person name="Lage O.M."/>
            <person name="Pohl T."/>
            <person name="Merkel B.J."/>
            <person name="Hornburger P."/>
            <person name="Mueller R.-W."/>
            <person name="Bruemmer F."/>
            <person name="Labrenz M."/>
            <person name="Spormann A.M."/>
            <person name="Op den Camp H."/>
            <person name="Overmann J."/>
            <person name="Amann R."/>
            <person name="Jetten M.S.M."/>
            <person name="Mascher T."/>
            <person name="Medema M.H."/>
            <person name="Devos D.P."/>
            <person name="Kaster A.-K."/>
            <person name="Ovreas L."/>
            <person name="Rohde M."/>
            <person name="Galperin M.Y."/>
            <person name="Jogler C."/>
        </authorList>
    </citation>
    <scope>NUCLEOTIDE SEQUENCE [LARGE SCALE GENOMIC DNA]</scope>
    <source>
        <strain evidence="9 10">SV_7m_r</strain>
    </source>
</reference>